<evidence type="ECO:0000313" key="2">
    <source>
        <dbReference type="Proteomes" id="UP000245626"/>
    </source>
</evidence>
<evidence type="ECO:0000313" key="1">
    <source>
        <dbReference type="EMBL" id="PWN48887.1"/>
    </source>
</evidence>
<dbReference type="EMBL" id="KZ820128">
    <property type="protein sequence ID" value="PWN48887.1"/>
    <property type="molecule type" value="Genomic_DNA"/>
</dbReference>
<proteinExistence type="predicted"/>
<organism evidence="1 2">
    <name type="scientific">Violaceomyces palustris</name>
    <dbReference type="NCBI Taxonomy" id="1673888"/>
    <lineage>
        <taxon>Eukaryota</taxon>
        <taxon>Fungi</taxon>
        <taxon>Dikarya</taxon>
        <taxon>Basidiomycota</taxon>
        <taxon>Ustilaginomycotina</taxon>
        <taxon>Ustilaginomycetes</taxon>
        <taxon>Violaceomycetales</taxon>
        <taxon>Violaceomycetaceae</taxon>
        <taxon>Violaceomyces</taxon>
    </lineage>
</organism>
<accession>A0ACD0NSS2</accession>
<reference evidence="1 2" key="1">
    <citation type="journal article" date="2018" name="Mol. Biol. Evol.">
        <title>Broad Genomic Sampling Reveals a Smut Pathogenic Ancestry of the Fungal Clade Ustilaginomycotina.</title>
        <authorList>
            <person name="Kijpornyongpan T."/>
            <person name="Mondo S.J."/>
            <person name="Barry K."/>
            <person name="Sandor L."/>
            <person name="Lee J."/>
            <person name="Lipzen A."/>
            <person name="Pangilinan J."/>
            <person name="LaButti K."/>
            <person name="Hainaut M."/>
            <person name="Henrissat B."/>
            <person name="Grigoriev I.V."/>
            <person name="Spatafora J.W."/>
            <person name="Aime M.C."/>
        </authorList>
    </citation>
    <scope>NUCLEOTIDE SEQUENCE [LARGE SCALE GENOMIC DNA]</scope>
    <source>
        <strain evidence="1 2">SA 807</strain>
    </source>
</reference>
<gene>
    <name evidence="1" type="ORF">IE53DRAFT_388901</name>
</gene>
<sequence>MSIFDLDHEFPDIGPSEARPALRRAARELSQRGLVSASTWALELLNCVPTPPTRHQPKPSSRRPFLHRNSSTPANKKPRRSLFPNDGPSRINFPEHSTPALGFHHSGVERKSAGTGEEEGALGSLGEQQADNSGRFAMINNSTVSARYPPSPLSNMMMMDSVVRDPQDLELGRRRGRRMAMDPTEEVSCASMDRQEEEMSDQVGGSAHVHWQASGDNSIVSPPRPPPPLDRGCLDLVDDSVGDLYDDDGLEGEDEYEDEDEEDQMEEDAFNLAKSLFDQHQLERCAWTLEHAACKSDKSRFLRLYAKFLLSERRLDEHGAIIPKSTGKLPSTSPGLIPLLQELIDPEDCFLLFLKGVIFRKLQKRVEAMECFIRSVQSFPYNWSAWQELCMTLDGESAELEQIADLLPDTFMASFFHEYSVRQSTRADPENLKRIDALLKHFPRSAHLLTCRAETLYFNQEHEEADGAFQEALSVDPYRLDGISEYSNTLYLLNKPDQLAQLAHKFAETGKNRPEVSCLIGNYYNQKGDHHRAIESFKHALRLDLGCVPAWILLGHEYLELKNSHAAAEMYRRAIEINPQDYRAWHGLGQVYELNESWSYAIHYYQKCSTIRPYDARMWVSMGVCYDKLGRSNDAIACYKRHLTCQLNQADTVAGMVRIIEIYEKEGNLAAAAPYHRRLVQVVDRSLAGPEPLSVARFARSYIIAARWEMGEVGGGAEDLLKNGVAERGKRGKDQAEAAVVGGGGGGGLGNLALANDYLQKVVLAGTEMTDLAEALLKRLAFLRD</sequence>
<dbReference type="Proteomes" id="UP000245626">
    <property type="component" value="Unassembled WGS sequence"/>
</dbReference>
<name>A0ACD0NSS2_9BASI</name>
<protein>
    <submittedName>
        <fullName evidence="1">TPR-like protein</fullName>
    </submittedName>
</protein>
<keyword evidence="2" id="KW-1185">Reference proteome</keyword>